<evidence type="ECO:0000313" key="11">
    <source>
        <dbReference type="EMBL" id="OIR05700.1"/>
    </source>
</evidence>
<keyword evidence="9" id="KW-0472">Membrane</keyword>
<comment type="caution">
    <text evidence="11">The sequence shown here is derived from an EMBL/GenBank/DDBJ whole genome shotgun (WGS) entry which is preliminary data.</text>
</comment>
<evidence type="ECO:0000256" key="9">
    <source>
        <dbReference type="ARBA" id="ARBA00023136"/>
    </source>
</evidence>
<protein>
    <submittedName>
        <fullName evidence="11">Gram-negative bacterial tonB protein</fullName>
    </submittedName>
</protein>
<evidence type="ECO:0000259" key="10">
    <source>
        <dbReference type="PROSITE" id="PS52015"/>
    </source>
</evidence>
<evidence type="ECO:0000256" key="1">
    <source>
        <dbReference type="ARBA" id="ARBA00004383"/>
    </source>
</evidence>
<dbReference type="NCBIfam" id="TIGR01352">
    <property type="entry name" value="tonB_Cterm"/>
    <property type="match status" value="1"/>
</dbReference>
<dbReference type="EMBL" id="MLJW01000048">
    <property type="protein sequence ID" value="OIR05700.1"/>
    <property type="molecule type" value="Genomic_DNA"/>
</dbReference>
<organism evidence="11">
    <name type="scientific">mine drainage metagenome</name>
    <dbReference type="NCBI Taxonomy" id="410659"/>
    <lineage>
        <taxon>unclassified sequences</taxon>
        <taxon>metagenomes</taxon>
        <taxon>ecological metagenomes</taxon>
    </lineage>
</organism>
<gene>
    <name evidence="11" type="ORF">GALL_121350</name>
</gene>
<dbReference type="GO" id="GO:0055085">
    <property type="term" value="P:transmembrane transport"/>
    <property type="evidence" value="ECO:0007669"/>
    <property type="project" value="InterPro"/>
</dbReference>
<keyword evidence="4" id="KW-1003">Cell membrane</keyword>
<dbReference type="Gene3D" id="3.30.1150.10">
    <property type="match status" value="1"/>
</dbReference>
<keyword evidence="7" id="KW-0653">Protein transport</keyword>
<comment type="subcellular location">
    <subcellularLocation>
        <location evidence="1">Cell inner membrane</location>
        <topology evidence="1">Single-pass membrane protein</topology>
        <orientation evidence="1">Periplasmic side</orientation>
    </subcellularLocation>
</comment>
<dbReference type="SUPFAM" id="SSF74653">
    <property type="entry name" value="TolA/TonB C-terminal domain"/>
    <property type="match status" value="1"/>
</dbReference>
<feature type="domain" description="TonB C-terminal" evidence="10">
    <location>
        <begin position="154"/>
        <end position="241"/>
    </location>
</feature>
<dbReference type="PANTHER" id="PTHR33446">
    <property type="entry name" value="PROTEIN TONB-RELATED"/>
    <property type="match status" value="1"/>
</dbReference>
<dbReference type="InterPro" id="IPR006260">
    <property type="entry name" value="TonB/TolA_C"/>
</dbReference>
<evidence type="ECO:0000256" key="6">
    <source>
        <dbReference type="ARBA" id="ARBA00022692"/>
    </source>
</evidence>
<evidence type="ECO:0000256" key="7">
    <source>
        <dbReference type="ARBA" id="ARBA00022927"/>
    </source>
</evidence>
<comment type="similarity">
    <text evidence="2">Belongs to the TonB family.</text>
</comment>
<accession>A0A1J5SVS0</accession>
<dbReference type="GO" id="GO:0015031">
    <property type="term" value="P:protein transport"/>
    <property type="evidence" value="ECO:0007669"/>
    <property type="project" value="UniProtKB-KW"/>
</dbReference>
<dbReference type="Pfam" id="PF03544">
    <property type="entry name" value="TonB_C"/>
    <property type="match status" value="1"/>
</dbReference>
<dbReference type="GO" id="GO:0098797">
    <property type="term" value="C:plasma membrane protein complex"/>
    <property type="evidence" value="ECO:0007669"/>
    <property type="project" value="TreeGrafter"/>
</dbReference>
<evidence type="ECO:0000256" key="4">
    <source>
        <dbReference type="ARBA" id="ARBA00022475"/>
    </source>
</evidence>
<reference evidence="11" key="1">
    <citation type="submission" date="2016-10" db="EMBL/GenBank/DDBJ databases">
        <title>Sequence of Gallionella enrichment culture.</title>
        <authorList>
            <person name="Poehlein A."/>
            <person name="Muehling M."/>
            <person name="Daniel R."/>
        </authorList>
    </citation>
    <scope>NUCLEOTIDE SEQUENCE</scope>
</reference>
<evidence type="ECO:0000256" key="2">
    <source>
        <dbReference type="ARBA" id="ARBA00006555"/>
    </source>
</evidence>
<evidence type="ECO:0000256" key="3">
    <source>
        <dbReference type="ARBA" id="ARBA00022448"/>
    </source>
</evidence>
<dbReference type="PANTHER" id="PTHR33446:SF2">
    <property type="entry name" value="PROTEIN TONB"/>
    <property type="match status" value="1"/>
</dbReference>
<keyword evidence="5" id="KW-0997">Cell inner membrane</keyword>
<keyword evidence="3" id="KW-0813">Transport</keyword>
<keyword evidence="8" id="KW-1133">Transmembrane helix</keyword>
<sequence>MTPKTLLFFLPLFICATLIASDTLYFRLSNPWNTVKSPTGNYLRKCIKENDYCHCWDYNASNILVTESFYSDTNFTRKLFCHKYYNGAKGFLEQIRCYENGRLNGYFVDYNEKGDTTDYQVYKNGELIKEWSSDIPDRTANVIQLTQEAAEFPGGQSAWISYLSENLTYPKKLKKEKISGQVIAKIYIAPTGTITNVEIIKSLHPLLDYEVIRVIKSSPKWEPAKQNGKAVQMTFTQTVNF</sequence>
<dbReference type="AlphaFoldDB" id="A0A1J5SVS0"/>
<evidence type="ECO:0000256" key="5">
    <source>
        <dbReference type="ARBA" id="ARBA00022519"/>
    </source>
</evidence>
<name>A0A1J5SVS0_9ZZZZ</name>
<dbReference type="InterPro" id="IPR037682">
    <property type="entry name" value="TonB_C"/>
</dbReference>
<dbReference type="PROSITE" id="PS52015">
    <property type="entry name" value="TONB_CTD"/>
    <property type="match status" value="1"/>
</dbReference>
<dbReference type="GO" id="GO:0031992">
    <property type="term" value="F:energy transducer activity"/>
    <property type="evidence" value="ECO:0007669"/>
    <property type="project" value="TreeGrafter"/>
</dbReference>
<proteinExistence type="inferred from homology"/>
<keyword evidence="6" id="KW-0812">Transmembrane</keyword>
<evidence type="ECO:0000256" key="8">
    <source>
        <dbReference type="ARBA" id="ARBA00022989"/>
    </source>
</evidence>
<dbReference type="InterPro" id="IPR051045">
    <property type="entry name" value="TonB-dependent_transducer"/>
</dbReference>